<dbReference type="Pfam" id="PF01844">
    <property type="entry name" value="HNH"/>
    <property type="match status" value="1"/>
</dbReference>
<keyword evidence="3" id="KW-1185">Reference proteome</keyword>
<dbReference type="RefSeq" id="WP_302110248.1">
    <property type="nucleotide sequence ID" value="NZ_JAUKTR010000004.1"/>
</dbReference>
<organism evidence="2 3">
    <name type="scientific">Peiella sedimenti</name>
    <dbReference type="NCBI Taxonomy" id="3061083"/>
    <lineage>
        <taxon>Bacteria</taxon>
        <taxon>Pseudomonadati</taxon>
        <taxon>Pseudomonadota</taxon>
        <taxon>Alphaproteobacteria</taxon>
        <taxon>Caulobacterales</taxon>
        <taxon>Caulobacteraceae</taxon>
        <taxon>Peiella</taxon>
    </lineage>
</organism>
<dbReference type="Proteomes" id="UP001169063">
    <property type="component" value="Unassembled WGS sequence"/>
</dbReference>
<accession>A0ABT8SN76</accession>
<sequence length="56" mass="6585">MTELTGHPWHVDHIVPLSRGGLHHQDNLIAMRADLNLAKGARYWPWLRWFNEPSDK</sequence>
<name>A0ABT8SN76_9CAUL</name>
<dbReference type="EMBL" id="JAUKTR010000004">
    <property type="protein sequence ID" value="MDO1559816.1"/>
    <property type="molecule type" value="Genomic_DNA"/>
</dbReference>
<evidence type="ECO:0000259" key="1">
    <source>
        <dbReference type="Pfam" id="PF01844"/>
    </source>
</evidence>
<evidence type="ECO:0000313" key="2">
    <source>
        <dbReference type="EMBL" id="MDO1559816.1"/>
    </source>
</evidence>
<reference evidence="2" key="1">
    <citation type="submission" date="2023-07" db="EMBL/GenBank/DDBJ databases">
        <title>Brevundimonas soil sp. nov., isolated from the soil of chemical plant.</title>
        <authorList>
            <person name="Wu N."/>
        </authorList>
    </citation>
    <scope>NUCLEOTIDE SEQUENCE</scope>
    <source>
        <strain evidence="2">XZ-24</strain>
    </source>
</reference>
<dbReference type="CDD" id="cd00085">
    <property type="entry name" value="HNHc"/>
    <property type="match status" value="1"/>
</dbReference>
<keyword evidence="2" id="KW-0540">Nuclease</keyword>
<evidence type="ECO:0000313" key="3">
    <source>
        <dbReference type="Proteomes" id="UP001169063"/>
    </source>
</evidence>
<dbReference type="InterPro" id="IPR002711">
    <property type="entry name" value="HNH"/>
</dbReference>
<dbReference type="Gene3D" id="1.10.30.50">
    <property type="match status" value="1"/>
</dbReference>
<keyword evidence="2" id="KW-0378">Hydrolase</keyword>
<feature type="domain" description="HNH" evidence="1">
    <location>
        <begin position="8"/>
        <end position="30"/>
    </location>
</feature>
<dbReference type="InterPro" id="IPR003615">
    <property type="entry name" value="HNH_nuc"/>
</dbReference>
<protein>
    <submittedName>
        <fullName evidence="2">HNH endonuclease</fullName>
    </submittedName>
</protein>
<gene>
    <name evidence="2" type="ORF">Q0812_10300</name>
</gene>
<proteinExistence type="predicted"/>
<comment type="caution">
    <text evidence="2">The sequence shown here is derived from an EMBL/GenBank/DDBJ whole genome shotgun (WGS) entry which is preliminary data.</text>
</comment>
<keyword evidence="2" id="KW-0255">Endonuclease</keyword>
<dbReference type="GO" id="GO:0004519">
    <property type="term" value="F:endonuclease activity"/>
    <property type="evidence" value="ECO:0007669"/>
    <property type="project" value="UniProtKB-KW"/>
</dbReference>